<reference evidence="1 2" key="1">
    <citation type="submission" date="2017-06" db="EMBL/GenBank/DDBJ databases">
        <title>Genome Sequencing of the methanotroph Methylovulum psychrotolerants str. HV10-M2 isolated from a high-altitude environment.</title>
        <authorList>
            <person name="Mateos-Rivera A."/>
        </authorList>
    </citation>
    <scope>NUCLEOTIDE SEQUENCE [LARGE SCALE GENOMIC DNA]</scope>
    <source>
        <strain evidence="1 2">HV10_M2</strain>
    </source>
</reference>
<dbReference type="Proteomes" id="UP000197019">
    <property type="component" value="Chromosome"/>
</dbReference>
<evidence type="ECO:0000313" key="1">
    <source>
        <dbReference type="EMBL" id="ASF44987.1"/>
    </source>
</evidence>
<dbReference type="AlphaFoldDB" id="A0A1Z4BUK5"/>
<dbReference type="RefSeq" id="WP_088617870.1">
    <property type="nucleotide sequence ID" value="NZ_CP022129.1"/>
</dbReference>
<protein>
    <recommendedName>
        <fullName evidence="3">Endonuclease III</fullName>
    </recommendedName>
</protein>
<evidence type="ECO:0008006" key="3">
    <source>
        <dbReference type="Google" id="ProtNLM"/>
    </source>
</evidence>
<sequence>MRNLEQYKDYFNQAYPDYADSEYGKISTLVATLPTIEKVQSILDSDNAKAVLDLVVPLIKIKNYKSQIPFPVNFYDAVNLIAEIKSTEPSEDKLSKAHAKLFENFLSIKGFQLPTISAVLHFCHPSTYPIVDRNIEAACGLLSKEFPDDFCNIGTPRLPASTTSIKNKLSKYQGFILFLRRLKELHNEKHYTNYNFRELDKALMVYGVSDYKIAAENCNITAGISI</sequence>
<keyword evidence="2" id="KW-1185">Reference proteome</keyword>
<accession>A0A1Z4BUK5</accession>
<proteinExistence type="predicted"/>
<organism evidence="1 2">
    <name type="scientific">Methylovulum psychrotolerans</name>
    <dbReference type="NCBI Taxonomy" id="1704499"/>
    <lineage>
        <taxon>Bacteria</taxon>
        <taxon>Pseudomonadati</taxon>
        <taxon>Pseudomonadota</taxon>
        <taxon>Gammaproteobacteria</taxon>
        <taxon>Methylococcales</taxon>
        <taxon>Methylococcaceae</taxon>
        <taxon>Methylovulum</taxon>
    </lineage>
</organism>
<gene>
    <name evidence="1" type="ORF">CEK71_02295</name>
</gene>
<dbReference type="EMBL" id="CP022129">
    <property type="protein sequence ID" value="ASF44987.1"/>
    <property type="molecule type" value="Genomic_DNA"/>
</dbReference>
<name>A0A1Z4BUK5_9GAMM</name>
<dbReference type="KEGG" id="mpsy:CEK71_02295"/>
<evidence type="ECO:0000313" key="2">
    <source>
        <dbReference type="Proteomes" id="UP000197019"/>
    </source>
</evidence>